<evidence type="ECO:0000256" key="1">
    <source>
        <dbReference type="ARBA" id="ARBA00022741"/>
    </source>
</evidence>
<keyword evidence="3 6" id="KW-0347">Helicase</keyword>
<comment type="caution">
    <text evidence="6">The sequence shown here is derived from an EMBL/GenBank/DDBJ whole genome shotgun (WGS) entry which is preliminary data.</text>
</comment>
<name>A0A833HLT6_9FIRM</name>
<comment type="similarity">
    <text evidence="3">Belongs to the RecD family. RecD2 subfamily.</text>
</comment>
<dbReference type="InterPro" id="IPR027417">
    <property type="entry name" value="P-loop_NTPase"/>
</dbReference>
<dbReference type="PANTHER" id="PTHR43788:SF6">
    <property type="entry name" value="DNA HELICASE B"/>
    <property type="match status" value="1"/>
</dbReference>
<dbReference type="GO" id="GO:0006281">
    <property type="term" value="P:DNA repair"/>
    <property type="evidence" value="ECO:0007669"/>
    <property type="project" value="InterPro"/>
</dbReference>
<evidence type="ECO:0000259" key="5">
    <source>
        <dbReference type="SMART" id="SM00382"/>
    </source>
</evidence>
<dbReference type="SMART" id="SM00382">
    <property type="entry name" value="AAA"/>
    <property type="match status" value="1"/>
</dbReference>
<dbReference type="InterPro" id="IPR027785">
    <property type="entry name" value="UvrD-like_helicase_C"/>
</dbReference>
<evidence type="ECO:0000313" key="6">
    <source>
        <dbReference type="EMBL" id="KAB3526652.1"/>
    </source>
</evidence>
<keyword evidence="1 3" id="KW-0547">Nucleotide-binding</keyword>
<dbReference type="EMBL" id="WBZB01000051">
    <property type="protein sequence ID" value="KAB3526652.1"/>
    <property type="molecule type" value="Genomic_DNA"/>
</dbReference>
<dbReference type="PANTHER" id="PTHR43788">
    <property type="entry name" value="DNA2/NAM7 HELICASE FAMILY MEMBER"/>
    <property type="match status" value="1"/>
</dbReference>
<reference evidence="6 7" key="1">
    <citation type="submission" date="2019-10" db="EMBL/GenBank/DDBJ databases">
        <title>Alkaliphilus serpentinus sp. nov. and Alkaliphilus pronyensis sp. nov., two novel anaerobic alkaliphilic species isolated from the serpentinized-hosted hydrothermal field of the Prony Bay (New Caledonia).</title>
        <authorList>
            <person name="Postec A."/>
        </authorList>
    </citation>
    <scope>NUCLEOTIDE SEQUENCE [LARGE SCALE GENOMIC DNA]</scope>
    <source>
        <strain evidence="6 7">LacT</strain>
    </source>
</reference>
<dbReference type="GO" id="GO:0009338">
    <property type="term" value="C:exodeoxyribonuclease V complex"/>
    <property type="evidence" value="ECO:0007669"/>
    <property type="project" value="TreeGrafter"/>
</dbReference>
<feature type="domain" description="AAA+ ATPase" evidence="5">
    <location>
        <begin position="332"/>
        <end position="451"/>
    </location>
</feature>
<gene>
    <name evidence="3" type="primary">recD2</name>
    <name evidence="6" type="ORF">F8153_13705</name>
</gene>
<dbReference type="NCBIfam" id="TIGR01448">
    <property type="entry name" value="recD_rel"/>
    <property type="match status" value="1"/>
</dbReference>
<dbReference type="Gene3D" id="1.10.150.20">
    <property type="entry name" value="5' to 3' exonuclease, C-terminal subdomain"/>
    <property type="match status" value="1"/>
</dbReference>
<comment type="catalytic activity">
    <reaction evidence="3">
        <text>ATP + H2O = ADP + phosphate + H(+)</text>
        <dbReference type="Rhea" id="RHEA:13065"/>
        <dbReference type="ChEBI" id="CHEBI:15377"/>
        <dbReference type="ChEBI" id="CHEBI:15378"/>
        <dbReference type="ChEBI" id="CHEBI:30616"/>
        <dbReference type="ChEBI" id="CHEBI:43474"/>
        <dbReference type="ChEBI" id="CHEBI:456216"/>
        <dbReference type="EC" id="5.6.2.3"/>
    </reaction>
</comment>
<dbReference type="HAMAP" id="MF_01488">
    <property type="entry name" value="RecD2"/>
    <property type="match status" value="1"/>
</dbReference>
<evidence type="ECO:0000256" key="2">
    <source>
        <dbReference type="ARBA" id="ARBA00022840"/>
    </source>
</evidence>
<dbReference type="InterPro" id="IPR050534">
    <property type="entry name" value="Coronavir_polyprotein_1ab"/>
</dbReference>
<dbReference type="InterPro" id="IPR055446">
    <property type="entry name" value="RecD2_N_OB"/>
</dbReference>
<dbReference type="InterPro" id="IPR029493">
    <property type="entry name" value="RecD2-like_HHH"/>
</dbReference>
<dbReference type="GO" id="GO:0006310">
    <property type="term" value="P:DNA recombination"/>
    <property type="evidence" value="ECO:0007669"/>
    <property type="project" value="InterPro"/>
</dbReference>
<dbReference type="SUPFAM" id="SSF52540">
    <property type="entry name" value="P-loop containing nucleoside triphosphate hydrolases"/>
    <property type="match status" value="1"/>
</dbReference>
<dbReference type="RefSeq" id="WP_151866918.1">
    <property type="nucleotide sequence ID" value="NZ_WBZB01000051.1"/>
</dbReference>
<protein>
    <recommendedName>
        <fullName evidence="3">ATP-dependent RecD2 DNA helicase</fullName>
        <ecNumber evidence="3">5.6.2.3</ecNumber>
    </recommendedName>
    <alternativeName>
        <fullName evidence="3">DNA 5'-3' helicase subunit RecD2</fullName>
    </alternativeName>
</protein>
<evidence type="ECO:0000259" key="4">
    <source>
        <dbReference type="SMART" id="SM00278"/>
    </source>
</evidence>
<dbReference type="GO" id="GO:0005524">
    <property type="term" value="F:ATP binding"/>
    <property type="evidence" value="ECO:0007669"/>
    <property type="project" value="UniProtKB-UniRule"/>
</dbReference>
<dbReference type="CDD" id="cd17933">
    <property type="entry name" value="DEXSc_RecD-like"/>
    <property type="match status" value="1"/>
</dbReference>
<dbReference type="InterPro" id="IPR003583">
    <property type="entry name" value="Hlx-hairpin-Hlx_DNA-bd_motif"/>
</dbReference>
<evidence type="ECO:0000256" key="3">
    <source>
        <dbReference type="HAMAP-Rule" id="MF_01488"/>
    </source>
</evidence>
<dbReference type="Gene3D" id="3.40.50.300">
    <property type="entry name" value="P-loop containing nucleotide triphosphate hydrolases"/>
    <property type="match status" value="2"/>
</dbReference>
<evidence type="ECO:0000313" key="7">
    <source>
        <dbReference type="Proteomes" id="UP000465601"/>
    </source>
</evidence>
<dbReference type="AlphaFoldDB" id="A0A833HLT6"/>
<proteinExistence type="inferred from homology"/>
<comment type="function">
    <text evidence="3">DNA-dependent ATPase and ATP-dependent 5'-3' DNA helicase. Has no activity on blunt DNA or DNA with 3'-overhangs, requires at least 10 bases of 5'-ssDNA for helicase activity.</text>
</comment>
<dbReference type="EC" id="5.6.2.3" evidence="3"/>
<feature type="domain" description="Helix-hairpin-helix DNA-binding motif class 1" evidence="4">
    <location>
        <begin position="180"/>
        <end position="199"/>
    </location>
</feature>
<dbReference type="Proteomes" id="UP000465601">
    <property type="component" value="Unassembled WGS sequence"/>
</dbReference>
<dbReference type="GO" id="GO:0043139">
    <property type="term" value="F:5'-3' DNA helicase activity"/>
    <property type="evidence" value="ECO:0007669"/>
    <property type="project" value="UniProtKB-UniRule"/>
</dbReference>
<dbReference type="GO" id="GO:0003677">
    <property type="term" value="F:DNA binding"/>
    <property type="evidence" value="ECO:0007669"/>
    <property type="project" value="UniProtKB-UniRule"/>
</dbReference>
<dbReference type="Pfam" id="PF13538">
    <property type="entry name" value="UvrD_C_2"/>
    <property type="match status" value="1"/>
</dbReference>
<keyword evidence="3" id="KW-0378">Hydrolase</keyword>
<keyword evidence="7" id="KW-1185">Reference proteome</keyword>
<dbReference type="InterPro" id="IPR010994">
    <property type="entry name" value="RuvA_2-like"/>
</dbReference>
<dbReference type="SMART" id="SM00278">
    <property type="entry name" value="HhH1"/>
    <property type="match status" value="3"/>
</dbReference>
<dbReference type="CDD" id="cd18809">
    <property type="entry name" value="SF1_C_RecD"/>
    <property type="match status" value="1"/>
</dbReference>
<keyword evidence="2 3" id="KW-0067">ATP-binding</keyword>
<dbReference type="Pfam" id="PF14520">
    <property type="entry name" value="HHH_5"/>
    <property type="match status" value="1"/>
</dbReference>
<dbReference type="Gene3D" id="2.30.30.940">
    <property type="match status" value="1"/>
</dbReference>
<sequence>MVELEGKLIEIIYKNDTNGYLVGLLSTPEEDVTIVGCLPTLKEGEGLSVKGNWILHPTYGRQLEVKEFKPVHPSSIEGIINYLSSGIVKGIGEKMAKRVVEHFGIDTLEIMQYNPHKLMEVSGIGEAKAEAIAHAFHEERELREIVFFLSKYGVSPVYAVKIYKRYTEATLKVIHENPYRLAEDVIGIGFRKADEIAKSMGVPEDSGYRIQAAARYTMNGLHGEGHTYAPLKLLIRKTHELTGCNHQLVEESIQNLMLDQKLHLEKHEDEFIVYSMAYYYAESNVCKALVALAQRSLEPIATDINKVLEDLHKEEKIQLADRQKEAVIQATENAIMIITGGPGTGKTTIIKALIKILERNDKKLLLAAPTGRAAKRMTEATGREAKTIHRLLELGYSEDDENMVFQRNEENPLDADVIIIDEGSMVDILLMNNLLKAIDARTSLIFVGDVDQLPSVGAGNVLKDIIDSGIIKVVRLTEIFRQAQESMIIVNAHRINEGKEPLCNVKEKDFYFLSKRPGEDMVYKLLSLVKDRLPNHYNLESSRDIQVISPMKKGEAGTLNLNKALQNGLNPAEKDKKEKEFRGKLFRVGDKVMQIKNNYSLKWTNISPNSVEEKGEGVFNGDIGYITEINSEDNEMVILFDDSRLVIYDFSQLEELELAYCITVHKSQGSEFPVVVMPITWGPPMLLTRNLLYTAVTRAKSLVVLVGTESYLHQMIKNVRTIERYSGLGFRLKRYFDFHSIKQ</sequence>
<keyword evidence="3" id="KW-0413">Isomerase</keyword>
<keyword evidence="3" id="KW-0238">DNA-binding</keyword>
<accession>A0A833HLT6</accession>
<feature type="domain" description="Helix-hairpin-helix DNA-binding motif class 1" evidence="4">
    <location>
        <begin position="88"/>
        <end position="102"/>
    </location>
</feature>
<dbReference type="GO" id="GO:0016787">
    <property type="term" value="F:hydrolase activity"/>
    <property type="evidence" value="ECO:0007669"/>
    <property type="project" value="UniProtKB-KW"/>
</dbReference>
<dbReference type="OrthoDB" id="9803432at2"/>
<dbReference type="Pfam" id="PF23139">
    <property type="entry name" value="OB_YrrC"/>
    <property type="match status" value="1"/>
</dbReference>
<dbReference type="Pfam" id="PF13245">
    <property type="entry name" value="AAA_19"/>
    <property type="match status" value="1"/>
</dbReference>
<dbReference type="GO" id="GO:0017116">
    <property type="term" value="F:single-stranded DNA helicase activity"/>
    <property type="evidence" value="ECO:0007669"/>
    <property type="project" value="TreeGrafter"/>
</dbReference>
<dbReference type="SUPFAM" id="SSF47781">
    <property type="entry name" value="RuvA domain 2-like"/>
    <property type="match status" value="1"/>
</dbReference>
<feature type="binding site" evidence="3">
    <location>
        <begin position="343"/>
        <end position="347"/>
    </location>
    <ligand>
        <name>ATP</name>
        <dbReference type="ChEBI" id="CHEBI:30616"/>
    </ligand>
</feature>
<organism evidence="6 7">
    <name type="scientific">Alkaliphilus serpentinus</name>
    <dbReference type="NCBI Taxonomy" id="1482731"/>
    <lineage>
        <taxon>Bacteria</taxon>
        <taxon>Bacillati</taxon>
        <taxon>Bacillota</taxon>
        <taxon>Clostridia</taxon>
        <taxon>Peptostreptococcales</taxon>
        <taxon>Natronincolaceae</taxon>
        <taxon>Alkaliphilus</taxon>
    </lineage>
</organism>
<dbReference type="Pfam" id="PF14490">
    <property type="entry name" value="HHH_RecD2"/>
    <property type="match status" value="1"/>
</dbReference>
<dbReference type="Gene3D" id="1.10.10.2220">
    <property type="match status" value="1"/>
</dbReference>
<dbReference type="Pfam" id="PF18335">
    <property type="entry name" value="SH3_13"/>
    <property type="match status" value="1"/>
</dbReference>
<feature type="domain" description="Helix-hairpin-helix DNA-binding motif class 1" evidence="4">
    <location>
        <begin position="116"/>
        <end position="135"/>
    </location>
</feature>
<dbReference type="InterPro" id="IPR006345">
    <property type="entry name" value="RecD2"/>
</dbReference>
<dbReference type="InterPro" id="IPR003593">
    <property type="entry name" value="AAA+_ATPase"/>
</dbReference>
<dbReference type="InterPro" id="IPR041451">
    <property type="entry name" value="RecD2_SH13"/>
</dbReference>